<dbReference type="Gene3D" id="3.30.750.24">
    <property type="entry name" value="STAS domain"/>
    <property type="match status" value="1"/>
</dbReference>
<dbReference type="Proteomes" id="UP000184040">
    <property type="component" value="Unassembled WGS sequence"/>
</dbReference>
<protein>
    <recommendedName>
        <fullName evidence="2">Anti-sigma factor antagonist</fullName>
    </recommendedName>
</protein>
<dbReference type="Pfam" id="PF01740">
    <property type="entry name" value="STAS"/>
    <property type="match status" value="1"/>
</dbReference>
<reference evidence="4 5" key="1">
    <citation type="submission" date="2016-11" db="EMBL/GenBank/DDBJ databases">
        <authorList>
            <person name="Jaros S."/>
            <person name="Januszkiewicz K."/>
            <person name="Wedrychowicz H."/>
        </authorList>
    </citation>
    <scope>NUCLEOTIDE SEQUENCE [LARGE SCALE GENOMIC DNA]</scope>
    <source>
        <strain evidence="4 5">DSM 26892</strain>
    </source>
</reference>
<proteinExistence type="inferred from homology"/>
<evidence type="ECO:0000313" key="5">
    <source>
        <dbReference type="Proteomes" id="UP000184040"/>
    </source>
</evidence>
<dbReference type="InterPro" id="IPR036513">
    <property type="entry name" value="STAS_dom_sf"/>
</dbReference>
<dbReference type="InterPro" id="IPR002645">
    <property type="entry name" value="STAS_dom"/>
</dbReference>
<dbReference type="CDD" id="cd07043">
    <property type="entry name" value="STAS_anti-anti-sigma_factors"/>
    <property type="match status" value="1"/>
</dbReference>
<feature type="domain" description="STAS" evidence="3">
    <location>
        <begin position="21"/>
        <end position="122"/>
    </location>
</feature>
<sequence length="122" mass="13191">MIIDTHQTEDATVLRVHERRLDAAVAVQFKDAVRAASAGARGRVVLDLARVDFMDSSGLGAVIGVHKMMPPHQVLELAGLRDAVAQVFRLTRMDTLFTIHARAPGAEETAVDPAQAVHHHAV</sequence>
<evidence type="ECO:0000256" key="1">
    <source>
        <dbReference type="ARBA" id="ARBA00009013"/>
    </source>
</evidence>
<dbReference type="PANTHER" id="PTHR33495">
    <property type="entry name" value="ANTI-SIGMA FACTOR ANTAGONIST TM_1081-RELATED-RELATED"/>
    <property type="match status" value="1"/>
</dbReference>
<evidence type="ECO:0000259" key="3">
    <source>
        <dbReference type="PROSITE" id="PS50801"/>
    </source>
</evidence>
<dbReference type="RefSeq" id="WP_073129420.1">
    <property type="nucleotide sequence ID" value="NZ_FQZA01000011.1"/>
</dbReference>
<dbReference type="PANTHER" id="PTHR33495:SF2">
    <property type="entry name" value="ANTI-SIGMA FACTOR ANTAGONIST TM_1081-RELATED"/>
    <property type="match status" value="1"/>
</dbReference>
<dbReference type="SUPFAM" id="SSF52091">
    <property type="entry name" value="SpoIIaa-like"/>
    <property type="match status" value="1"/>
</dbReference>
<gene>
    <name evidence="4" type="ORF">SAMN04488012_11135</name>
</gene>
<comment type="similarity">
    <text evidence="1 2">Belongs to the anti-sigma-factor antagonist family.</text>
</comment>
<dbReference type="AlphaFoldDB" id="A0A1M6K4Y0"/>
<dbReference type="NCBIfam" id="TIGR00377">
    <property type="entry name" value="ant_ant_sig"/>
    <property type="match status" value="1"/>
</dbReference>
<dbReference type="GO" id="GO:0043856">
    <property type="term" value="F:anti-sigma factor antagonist activity"/>
    <property type="evidence" value="ECO:0007669"/>
    <property type="project" value="InterPro"/>
</dbReference>
<dbReference type="STRING" id="313368.SAMN04488012_11135"/>
<evidence type="ECO:0000256" key="2">
    <source>
        <dbReference type="RuleBase" id="RU003749"/>
    </source>
</evidence>
<dbReference type="InterPro" id="IPR003658">
    <property type="entry name" value="Anti-sigma_ant"/>
</dbReference>
<name>A0A1M6K4Y0_9RHOB</name>
<accession>A0A1M6K4Y0</accession>
<dbReference type="PROSITE" id="PS50801">
    <property type="entry name" value="STAS"/>
    <property type="match status" value="1"/>
</dbReference>
<keyword evidence="5" id="KW-1185">Reference proteome</keyword>
<dbReference type="EMBL" id="FQZA01000011">
    <property type="protein sequence ID" value="SHJ54024.1"/>
    <property type="molecule type" value="Genomic_DNA"/>
</dbReference>
<evidence type="ECO:0000313" key="4">
    <source>
        <dbReference type="EMBL" id="SHJ54024.1"/>
    </source>
</evidence>
<organism evidence="4 5">
    <name type="scientific">Palleronia salina</name>
    <dbReference type="NCBI Taxonomy" id="313368"/>
    <lineage>
        <taxon>Bacteria</taxon>
        <taxon>Pseudomonadati</taxon>
        <taxon>Pseudomonadota</taxon>
        <taxon>Alphaproteobacteria</taxon>
        <taxon>Rhodobacterales</taxon>
        <taxon>Roseobacteraceae</taxon>
        <taxon>Palleronia</taxon>
    </lineage>
</organism>